<dbReference type="CDD" id="cd03257">
    <property type="entry name" value="ABC_NikE_OppD_transporters"/>
    <property type="match status" value="1"/>
</dbReference>
<dbReference type="SUPFAM" id="SSF52540">
    <property type="entry name" value="P-loop containing nucleoside triphosphate hydrolases"/>
    <property type="match status" value="1"/>
</dbReference>
<evidence type="ECO:0000313" key="10">
    <source>
        <dbReference type="Proteomes" id="UP000230821"/>
    </source>
</evidence>
<evidence type="ECO:0000313" key="9">
    <source>
        <dbReference type="EMBL" id="PIE31597.1"/>
    </source>
</evidence>
<evidence type="ECO:0000256" key="1">
    <source>
        <dbReference type="ARBA" id="ARBA00004202"/>
    </source>
</evidence>
<comment type="similarity">
    <text evidence="2">Belongs to the ABC transporter superfamily.</text>
</comment>
<dbReference type="GO" id="GO:0016887">
    <property type="term" value="F:ATP hydrolysis activity"/>
    <property type="evidence" value="ECO:0007669"/>
    <property type="project" value="InterPro"/>
</dbReference>
<dbReference type="Gene3D" id="3.40.50.300">
    <property type="entry name" value="P-loop containing nucleotide triphosphate hydrolases"/>
    <property type="match status" value="1"/>
</dbReference>
<dbReference type="InterPro" id="IPR050388">
    <property type="entry name" value="ABC_Ni/Peptide_Import"/>
</dbReference>
<dbReference type="SMART" id="SM00382">
    <property type="entry name" value="AAA"/>
    <property type="match status" value="1"/>
</dbReference>
<evidence type="ECO:0000256" key="5">
    <source>
        <dbReference type="ARBA" id="ARBA00022741"/>
    </source>
</evidence>
<dbReference type="PROSITE" id="PS00211">
    <property type="entry name" value="ABC_TRANSPORTER_1"/>
    <property type="match status" value="1"/>
</dbReference>
<gene>
    <name evidence="9" type="ORF">CSA56_17835</name>
</gene>
<dbReference type="GO" id="GO:0005524">
    <property type="term" value="F:ATP binding"/>
    <property type="evidence" value="ECO:0007669"/>
    <property type="project" value="UniProtKB-KW"/>
</dbReference>
<keyword evidence="5" id="KW-0547">Nucleotide-binding</keyword>
<comment type="caution">
    <text evidence="9">The sequence shown here is derived from an EMBL/GenBank/DDBJ whole genome shotgun (WGS) entry which is preliminary data.</text>
</comment>
<dbReference type="EMBL" id="PDSK01000137">
    <property type="protein sequence ID" value="PIE31597.1"/>
    <property type="molecule type" value="Genomic_DNA"/>
</dbReference>
<comment type="subcellular location">
    <subcellularLocation>
        <location evidence="1">Cell membrane</location>
        <topology evidence="1">Peripheral membrane protein</topology>
    </subcellularLocation>
</comment>
<dbReference type="PANTHER" id="PTHR43297:SF2">
    <property type="entry name" value="DIPEPTIDE TRANSPORT ATP-BINDING PROTEIN DPPD"/>
    <property type="match status" value="1"/>
</dbReference>
<evidence type="ECO:0000256" key="4">
    <source>
        <dbReference type="ARBA" id="ARBA00022475"/>
    </source>
</evidence>
<keyword evidence="3" id="KW-0813">Transport</keyword>
<dbReference type="GO" id="GO:0005886">
    <property type="term" value="C:plasma membrane"/>
    <property type="evidence" value="ECO:0007669"/>
    <property type="project" value="UniProtKB-SubCell"/>
</dbReference>
<feature type="domain" description="ABC transporter" evidence="8">
    <location>
        <begin position="5"/>
        <end position="252"/>
    </location>
</feature>
<organism evidence="9 10">
    <name type="scientific">candidate division KSB3 bacterium</name>
    <dbReference type="NCBI Taxonomy" id="2044937"/>
    <lineage>
        <taxon>Bacteria</taxon>
        <taxon>candidate division KSB3</taxon>
    </lineage>
</organism>
<dbReference type="AlphaFoldDB" id="A0A2G6K7E1"/>
<dbReference type="InterPro" id="IPR003593">
    <property type="entry name" value="AAA+_ATPase"/>
</dbReference>
<evidence type="ECO:0000256" key="2">
    <source>
        <dbReference type="ARBA" id="ARBA00005417"/>
    </source>
</evidence>
<dbReference type="PANTHER" id="PTHR43297">
    <property type="entry name" value="OLIGOPEPTIDE TRANSPORT ATP-BINDING PROTEIN APPD"/>
    <property type="match status" value="1"/>
</dbReference>
<reference evidence="9 10" key="1">
    <citation type="submission" date="2017-10" db="EMBL/GenBank/DDBJ databases">
        <title>Novel microbial diversity and functional potential in the marine mammal oral microbiome.</title>
        <authorList>
            <person name="Dudek N.K."/>
            <person name="Sun C.L."/>
            <person name="Burstein D."/>
            <person name="Kantor R.S."/>
            <person name="Aliaga Goltsman D.S."/>
            <person name="Bik E.M."/>
            <person name="Thomas B.C."/>
            <person name="Banfield J.F."/>
            <person name="Relman D.A."/>
        </authorList>
    </citation>
    <scope>NUCLEOTIDE SEQUENCE [LARGE SCALE GENOMIC DNA]</scope>
    <source>
        <strain evidence="9">DOLJORAL78_47_16</strain>
    </source>
</reference>
<sequence>MSALLEIRSLTVTYGGEGNAIARITMSVDHREILGIVGESGCGKTTLVRTILNLLSPNAEIVSGEILFCNKNLRAYSREEWRQLRGNEIAMIFQNPGSHLNPILRIGRQFVESIRNHRDISKADAVKKVRDTLRKVHLRDVDRIIHSYPFQLSGGMKQRVAIAMALAMEPRLILADEPTSALDVMTQVQIINELMELREQFDTSIILVTHNIGCAAYMSDTIMVMNEGEIVEYDRKARVITAPEKAYTKKLLAAVPQLKGLQA</sequence>
<accession>A0A2G6K7E1</accession>
<keyword evidence="4" id="KW-1003">Cell membrane</keyword>
<dbReference type="Proteomes" id="UP000230821">
    <property type="component" value="Unassembled WGS sequence"/>
</dbReference>
<evidence type="ECO:0000256" key="6">
    <source>
        <dbReference type="ARBA" id="ARBA00022840"/>
    </source>
</evidence>
<dbReference type="Pfam" id="PF00005">
    <property type="entry name" value="ABC_tran"/>
    <property type="match status" value="1"/>
</dbReference>
<evidence type="ECO:0000259" key="8">
    <source>
        <dbReference type="PROSITE" id="PS50893"/>
    </source>
</evidence>
<dbReference type="PROSITE" id="PS50893">
    <property type="entry name" value="ABC_TRANSPORTER_2"/>
    <property type="match status" value="1"/>
</dbReference>
<name>A0A2G6K7E1_9BACT</name>
<dbReference type="InterPro" id="IPR017871">
    <property type="entry name" value="ABC_transporter-like_CS"/>
</dbReference>
<keyword evidence="6 9" id="KW-0067">ATP-binding</keyword>
<dbReference type="InterPro" id="IPR027417">
    <property type="entry name" value="P-loop_NTPase"/>
</dbReference>
<proteinExistence type="inferred from homology"/>
<evidence type="ECO:0000256" key="3">
    <source>
        <dbReference type="ARBA" id="ARBA00022448"/>
    </source>
</evidence>
<evidence type="ECO:0000256" key="7">
    <source>
        <dbReference type="ARBA" id="ARBA00023136"/>
    </source>
</evidence>
<protein>
    <submittedName>
        <fullName evidence="9">Peptide ABC transporter ATP-binding protein</fullName>
    </submittedName>
</protein>
<keyword evidence="7" id="KW-0472">Membrane</keyword>
<dbReference type="InterPro" id="IPR003439">
    <property type="entry name" value="ABC_transporter-like_ATP-bd"/>
</dbReference>